<evidence type="ECO:0000313" key="3">
    <source>
        <dbReference type="EMBL" id="PWK13125.1"/>
    </source>
</evidence>
<reference evidence="3 4" key="1">
    <citation type="submission" date="2018-05" db="EMBL/GenBank/DDBJ databases">
        <title>Genomic Encyclopedia of Type Strains, Phase IV (KMG-IV): sequencing the most valuable type-strain genomes for metagenomic binning, comparative biology and taxonomic classification.</title>
        <authorList>
            <person name="Goeker M."/>
        </authorList>
    </citation>
    <scope>NUCLEOTIDE SEQUENCE [LARGE SCALE GENOMIC DNA]</scope>
    <source>
        <strain evidence="3 4">DSM 18773</strain>
    </source>
</reference>
<feature type="region of interest" description="Disordered" evidence="2">
    <location>
        <begin position="405"/>
        <end position="424"/>
    </location>
</feature>
<evidence type="ECO:0000256" key="1">
    <source>
        <dbReference type="SAM" id="Coils"/>
    </source>
</evidence>
<gene>
    <name evidence="3" type="ORF">C7459_108145</name>
</gene>
<feature type="region of interest" description="Disordered" evidence="2">
    <location>
        <begin position="1"/>
        <end position="26"/>
    </location>
</feature>
<feature type="coiled-coil region" evidence="1">
    <location>
        <begin position="73"/>
        <end position="103"/>
    </location>
</feature>
<dbReference type="Proteomes" id="UP000245634">
    <property type="component" value="Unassembled WGS sequence"/>
</dbReference>
<dbReference type="AlphaFoldDB" id="A0A316DCT3"/>
<sequence>MTKSSHVHVAKASSSQKSTQMYRGGAQKPNLTHAHLLQLQSTIGNRALTRALARQMATPSPGVLQKQVAPIQMDKYDDQKTALNKKKEQIDKQLNDRSKLLLQGPLSEFTDELDMMNSEYWNNWNVEIKNQYLVAARQKFDVLPALLIRATRAQKRQEEFVSKTQQIDTLLGKCNTAVGHATLSPMQTSFATPEQVALFTSLRPIVVQAREKVRTQKQSLADAYQTFSAINTLPTEQELQDAWLVIREMPSEHYFARVFKLAREESSSLDAVTIKEKMQDLIQAAVDDPTKQLDLDDAGVRSLAESYYSKSYTKIQVDAQLVHAVHQQHTPQKSVWLKLLGLEKGSHNVWIKDSVGTIDGMNVHASRFKDTMPNQASLHTPAATLKNQILGQGDGGFHVTLERFGAHGGPNGERNPHSYRNGATRMNDFTPNPNGTGLTWMNVSAQLAAIRNTEVTDAETKIDDFVARLGREQP</sequence>
<organism evidence="3 4">
    <name type="scientific">Tumebacillus permanentifrigoris</name>
    <dbReference type="NCBI Taxonomy" id="378543"/>
    <lineage>
        <taxon>Bacteria</taxon>
        <taxon>Bacillati</taxon>
        <taxon>Bacillota</taxon>
        <taxon>Bacilli</taxon>
        <taxon>Bacillales</taxon>
        <taxon>Alicyclobacillaceae</taxon>
        <taxon>Tumebacillus</taxon>
    </lineage>
</organism>
<accession>A0A316DCT3</accession>
<dbReference type="EMBL" id="QGGL01000008">
    <property type="protein sequence ID" value="PWK13125.1"/>
    <property type="molecule type" value="Genomic_DNA"/>
</dbReference>
<proteinExistence type="predicted"/>
<comment type="caution">
    <text evidence="3">The sequence shown here is derived from an EMBL/GenBank/DDBJ whole genome shotgun (WGS) entry which is preliminary data.</text>
</comment>
<keyword evidence="4" id="KW-1185">Reference proteome</keyword>
<keyword evidence="1" id="KW-0175">Coiled coil</keyword>
<protein>
    <submittedName>
        <fullName evidence="3">Uncharacterized protein</fullName>
    </submittedName>
</protein>
<name>A0A316DCT3_9BACL</name>
<evidence type="ECO:0000313" key="4">
    <source>
        <dbReference type="Proteomes" id="UP000245634"/>
    </source>
</evidence>
<evidence type="ECO:0000256" key="2">
    <source>
        <dbReference type="SAM" id="MobiDB-lite"/>
    </source>
</evidence>